<dbReference type="SUPFAM" id="SSF50978">
    <property type="entry name" value="WD40 repeat-like"/>
    <property type="match status" value="1"/>
</dbReference>
<gene>
    <name evidence="2" type="ORF">EJB05_18549</name>
</gene>
<accession>A0A5J9VNI1</accession>
<dbReference type="Gene3D" id="2.130.10.10">
    <property type="entry name" value="YVTN repeat-like/Quinoprotein amine dehydrogenase"/>
    <property type="match status" value="1"/>
</dbReference>
<dbReference type="InterPro" id="IPR015943">
    <property type="entry name" value="WD40/YVTN_repeat-like_dom_sf"/>
</dbReference>
<dbReference type="PANTHER" id="PTHR31789:SF4">
    <property type="entry name" value="OS01G0817800 PROTEIN"/>
    <property type="match status" value="1"/>
</dbReference>
<evidence type="ECO:0000313" key="2">
    <source>
        <dbReference type="EMBL" id="TVU36610.1"/>
    </source>
</evidence>
<dbReference type="EMBL" id="RWGY01000009">
    <property type="protein sequence ID" value="TVU36610.1"/>
    <property type="molecule type" value="Genomic_DNA"/>
</dbReference>
<feature type="region of interest" description="Disordered" evidence="1">
    <location>
        <begin position="1"/>
        <end position="47"/>
    </location>
</feature>
<dbReference type="InterPro" id="IPR057221">
    <property type="entry name" value="DUF7899"/>
</dbReference>
<sequence length="451" mass="51565">MEAMRASPRASGARRVLATKRGRPDGASANTARKLQRREVAAGPGRALSPSFRRERFRDIQLQEEFDTHDPVEKSFFLLSHLRERSQVAEIVEAHDIIFALSHSGICTALSRVTKQRICILNGSPDEVIRSIFYNKGNNSLITVSVYASEEYKISSCRTTPIEYIRQAMPDAGFPLFKTELLNDKSFVEVDDVNGKVMIYVDQDSTYKVFDWKNYTPLYTIPGTNIKQIKFCPGILVLIYERKESYIQLEVLSIEDGKSLKSLKHLLHRTKRIEFMEQFDEKFFIKQEGENLKILDTRDSNLVEVSSTKFVNPTNATFLERLQLFMAFHGRSLSVWNFHGEPVTYFEDHVLQYPDCTRCLCITGNQDIVASYCRADSDDPSDARSININEILTGKSLAKIKASGLRRQKKTLEFQNTPSEALMDVTALYYDEEHEEIYTGNSEGLVHMWSS</sequence>
<evidence type="ECO:0000256" key="1">
    <source>
        <dbReference type="SAM" id="MobiDB-lite"/>
    </source>
</evidence>
<dbReference type="PANTHER" id="PTHR31789">
    <property type="entry name" value="OS05G0482600 PROTEIN"/>
    <property type="match status" value="1"/>
</dbReference>
<proteinExistence type="predicted"/>
<dbReference type="Proteomes" id="UP000324897">
    <property type="component" value="Unassembled WGS sequence"/>
</dbReference>
<reference evidence="2 3" key="1">
    <citation type="journal article" date="2019" name="Sci. Rep.">
        <title>A high-quality genome of Eragrostis curvula grass provides insights into Poaceae evolution and supports new strategies to enhance forage quality.</title>
        <authorList>
            <person name="Carballo J."/>
            <person name="Santos B.A.C.M."/>
            <person name="Zappacosta D."/>
            <person name="Garbus I."/>
            <person name="Selva J.P."/>
            <person name="Gallo C.A."/>
            <person name="Diaz A."/>
            <person name="Albertini E."/>
            <person name="Caccamo M."/>
            <person name="Echenique V."/>
        </authorList>
    </citation>
    <scope>NUCLEOTIDE SEQUENCE [LARGE SCALE GENOMIC DNA]</scope>
    <source>
        <strain evidence="3">cv. Victoria</strain>
        <tissue evidence="2">Leaf</tissue>
    </source>
</reference>
<evidence type="ECO:0000313" key="3">
    <source>
        <dbReference type="Proteomes" id="UP000324897"/>
    </source>
</evidence>
<dbReference type="AlphaFoldDB" id="A0A5J9VNI1"/>
<organism evidence="2 3">
    <name type="scientific">Eragrostis curvula</name>
    <name type="common">weeping love grass</name>
    <dbReference type="NCBI Taxonomy" id="38414"/>
    <lineage>
        <taxon>Eukaryota</taxon>
        <taxon>Viridiplantae</taxon>
        <taxon>Streptophyta</taxon>
        <taxon>Embryophyta</taxon>
        <taxon>Tracheophyta</taxon>
        <taxon>Spermatophyta</taxon>
        <taxon>Magnoliopsida</taxon>
        <taxon>Liliopsida</taxon>
        <taxon>Poales</taxon>
        <taxon>Poaceae</taxon>
        <taxon>PACMAD clade</taxon>
        <taxon>Chloridoideae</taxon>
        <taxon>Eragrostideae</taxon>
        <taxon>Eragrostidinae</taxon>
        <taxon>Eragrostis</taxon>
    </lineage>
</organism>
<dbReference type="OrthoDB" id="336008at2759"/>
<protein>
    <submittedName>
        <fullName evidence="2">Uncharacterized protein</fullName>
    </submittedName>
</protein>
<comment type="caution">
    <text evidence="2">The sequence shown here is derived from an EMBL/GenBank/DDBJ whole genome shotgun (WGS) entry which is preliminary data.</text>
</comment>
<keyword evidence="3" id="KW-1185">Reference proteome</keyword>
<feature type="non-terminal residue" evidence="2">
    <location>
        <position position="1"/>
    </location>
</feature>
<name>A0A5J9VNI1_9POAL</name>
<dbReference type="InterPro" id="IPR036322">
    <property type="entry name" value="WD40_repeat_dom_sf"/>
</dbReference>
<dbReference type="Pfam" id="PF25463">
    <property type="entry name" value="DUF7899"/>
    <property type="match status" value="1"/>
</dbReference>
<dbReference type="Gramene" id="TVU36610">
    <property type="protein sequence ID" value="TVU36610"/>
    <property type="gene ID" value="EJB05_18549"/>
</dbReference>